<evidence type="ECO:0000313" key="2">
    <source>
        <dbReference type="Proteomes" id="UP001239111"/>
    </source>
</evidence>
<name>A0ACC2NSD9_9HYME</name>
<protein>
    <submittedName>
        <fullName evidence="1">Uncharacterized protein</fullName>
    </submittedName>
</protein>
<comment type="caution">
    <text evidence="1">The sequence shown here is derived from an EMBL/GenBank/DDBJ whole genome shotgun (WGS) entry which is preliminary data.</text>
</comment>
<gene>
    <name evidence="1" type="ORF">QAD02_005271</name>
</gene>
<organism evidence="1 2">
    <name type="scientific">Eretmocerus hayati</name>
    <dbReference type="NCBI Taxonomy" id="131215"/>
    <lineage>
        <taxon>Eukaryota</taxon>
        <taxon>Metazoa</taxon>
        <taxon>Ecdysozoa</taxon>
        <taxon>Arthropoda</taxon>
        <taxon>Hexapoda</taxon>
        <taxon>Insecta</taxon>
        <taxon>Pterygota</taxon>
        <taxon>Neoptera</taxon>
        <taxon>Endopterygota</taxon>
        <taxon>Hymenoptera</taxon>
        <taxon>Apocrita</taxon>
        <taxon>Proctotrupomorpha</taxon>
        <taxon>Chalcidoidea</taxon>
        <taxon>Aphelinidae</taxon>
        <taxon>Aphelininae</taxon>
        <taxon>Eretmocerus</taxon>
    </lineage>
</organism>
<evidence type="ECO:0000313" key="1">
    <source>
        <dbReference type="EMBL" id="KAJ8674009.1"/>
    </source>
</evidence>
<proteinExistence type="predicted"/>
<sequence length="972" mass="111761">MSYPSLLKVLQNTKSVRCYCVYHNHRLNDFPQTFQSKEAEPKWYHEWETNEFYQSNCHDGNTYKMVLPPPNVTGTLHLGHALTTTVQDVLARWHRMKGGSVMWIPGYDHAGIATQAVVEKYLFKKKGIKRTDISRDEFLNIVNQWKDEKITIIESQLKTLGATLDWRRTYFTMSQKHNQAVVEAFCTLDKRNLLYRDKTLVNWSVALGSTLSDIEVDNKLLEGKTDLEIPGYSKKVSFGQIFEISYDLKDSDDRLGVATTRPETILGDVALAVHPEDPRYSKYVGKHVKHPLKETYIPVIADTGVKIDFGTGIVKITPAHDNFDNLVAKKNQLGMIRVIGEDGKMTEEAGVYAGLPRFIARNKILDDLANQKSLIRTQDHKMQIPTCSRTGDIIELLPKEQWFIKCKDMASRACKAVEDGSLRINPDIHIETWYNWLNNIRDWCVSRQLWWGHQIPAYHCKVGDDVKWIVAQSKQEASEKIQKLYGSGTDLEQDTDVLDTWFSSALIPFSSMGWPVELDDFHKYYPLSLMETGHDILFFWVARMVMLGIELTGTLPFKDVLLHGVLCDAHGSKMSKSRGNVIFPENVINGISLDGLNKQTENSFESGLLNKTELKRTLKMNTKLFPNGMPECGTDALRFTLCCRNIKAPTVSFDIVECQQNKFFFNKIWQASRYAVLMTNDDPIVMPEKFSMIDEWILSRLAWTVATVNEALEEKAFHRATSAIKQFIYYEFCDYYVEGTKPGFKTEEKDIVTSHRYTLAKVLEVSLRVLAPITPYLCDDLYSLLSKKLSIFQFQDSLLTSSYPTKEELEVLRNVDLETKMEEVIQVILSIRALLGNLASNKRGEVEAHITVNNNLDLELYRESINVIKTVSKISEVQIYQENHYTRPQRSICDTFNSNCSVYLIMNDEDIYEHARLRIEKKKAVAQKKLEDLRKIMTSKKYNCDMPEEEKSKHVERMKSLEEELRRIPASA</sequence>
<dbReference type="EMBL" id="CM056743">
    <property type="protein sequence ID" value="KAJ8674009.1"/>
    <property type="molecule type" value="Genomic_DNA"/>
</dbReference>
<reference evidence="1" key="1">
    <citation type="submission" date="2023-04" db="EMBL/GenBank/DDBJ databases">
        <title>A chromosome-level genome assembly of the parasitoid wasp Eretmocerus hayati.</title>
        <authorList>
            <person name="Zhong Y."/>
            <person name="Liu S."/>
            <person name="Liu Y."/>
        </authorList>
    </citation>
    <scope>NUCLEOTIDE SEQUENCE</scope>
    <source>
        <strain evidence="1">ZJU_SS_LIU_2023</strain>
    </source>
</reference>
<accession>A0ACC2NSD9</accession>
<dbReference type="Proteomes" id="UP001239111">
    <property type="component" value="Chromosome 3"/>
</dbReference>
<keyword evidence="2" id="KW-1185">Reference proteome</keyword>